<dbReference type="InterPro" id="IPR036179">
    <property type="entry name" value="Ig-like_dom_sf"/>
</dbReference>
<evidence type="ECO:0000256" key="2">
    <source>
        <dbReference type="ARBA" id="ARBA00022692"/>
    </source>
</evidence>
<reference evidence="5" key="3">
    <citation type="submission" date="2025-09" db="UniProtKB">
        <authorList>
            <consortium name="Ensembl"/>
        </authorList>
    </citation>
    <scope>IDENTIFICATION</scope>
</reference>
<dbReference type="PANTHER" id="PTHR11860:SF118">
    <property type="entry name" value="CMRF35-LIKE MOLECULE 3-RELATED"/>
    <property type="match status" value="1"/>
</dbReference>
<dbReference type="InterPro" id="IPR050671">
    <property type="entry name" value="CD300_family_receptors"/>
</dbReference>
<keyword evidence="3 4" id="KW-0472">Membrane</keyword>
<dbReference type="Proteomes" id="UP000005207">
    <property type="component" value="Linkage group LG6"/>
</dbReference>
<dbReference type="InterPro" id="IPR013783">
    <property type="entry name" value="Ig-like_fold"/>
</dbReference>
<dbReference type="AlphaFoldDB" id="A0A669D7T1"/>
<dbReference type="GeneTree" id="ENSGT01030000237616"/>
<keyword evidence="4" id="KW-1133">Transmembrane helix</keyword>
<protein>
    <recommendedName>
        <fullName evidence="7">Immunoglobulin V-set domain-containing protein</fullName>
    </recommendedName>
</protein>
<evidence type="ECO:0000313" key="6">
    <source>
        <dbReference type="Proteomes" id="UP000005207"/>
    </source>
</evidence>
<proteinExistence type="predicted"/>
<reference evidence="5" key="2">
    <citation type="submission" date="2025-08" db="UniProtKB">
        <authorList>
            <consortium name="Ensembl"/>
        </authorList>
    </citation>
    <scope>IDENTIFICATION</scope>
</reference>
<dbReference type="PANTHER" id="PTHR11860">
    <property type="entry name" value="POLYMERIC-IMMUNOGLOBULIN RECEPTOR"/>
    <property type="match status" value="1"/>
</dbReference>
<organism evidence="5 6">
    <name type="scientific">Oreochromis niloticus</name>
    <name type="common">Nile tilapia</name>
    <name type="synonym">Tilapia nilotica</name>
    <dbReference type="NCBI Taxonomy" id="8128"/>
    <lineage>
        <taxon>Eukaryota</taxon>
        <taxon>Metazoa</taxon>
        <taxon>Chordata</taxon>
        <taxon>Craniata</taxon>
        <taxon>Vertebrata</taxon>
        <taxon>Euteleostomi</taxon>
        <taxon>Actinopterygii</taxon>
        <taxon>Neopterygii</taxon>
        <taxon>Teleostei</taxon>
        <taxon>Neoteleostei</taxon>
        <taxon>Acanthomorphata</taxon>
        <taxon>Ovalentaria</taxon>
        <taxon>Cichlomorphae</taxon>
        <taxon>Cichliformes</taxon>
        <taxon>Cichlidae</taxon>
        <taxon>African cichlids</taxon>
        <taxon>Pseudocrenilabrinae</taxon>
        <taxon>Oreochromini</taxon>
        <taxon>Oreochromis</taxon>
    </lineage>
</organism>
<keyword evidence="2 4" id="KW-0812">Transmembrane</keyword>
<dbReference type="GO" id="GO:0004888">
    <property type="term" value="F:transmembrane signaling receptor activity"/>
    <property type="evidence" value="ECO:0007669"/>
    <property type="project" value="TreeGrafter"/>
</dbReference>
<dbReference type="InParanoid" id="A0A669D7T1"/>
<evidence type="ECO:0000256" key="3">
    <source>
        <dbReference type="ARBA" id="ARBA00023136"/>
    </source>
</evidence>
<name>A0A669D7T1_ORENI</name>
<dbReference type="GO" id="GO:0005886">
    <property type="term" value="C:plasma membrane"/>
    <property type="evidence" value="ECO:0007669"/>
    <property type="project" value="TreeGrafter"/>
</dbReference>
<evidence type="ECO:0008006" key="7">
    <source>
        <dbReference type="Google" id="ProtNLM"/>
    </source>
</evidence>
<evidence type="ECO:0000256" key="4">
    <source>
        <dbReference type="SAM" id="Phobius"/>
    </source>
</evidence>
<dbReference type="Ensembl" id="ENSONIT00000050402.1">
    <property type="protein sequence ID" value="ENSONIP00000056581.1"/>
    <property type="gene ID" value="ENSONIG00000028869.1"/>
</dbReference>
<dbReference type="Gene3D" id="2.60.40.10">
    <property type="entry name" value="Immunoglobulins"/>
    <property type="match status" value="1"/>
</dbReference>
<dbReference type="SUPFAM" id="SSF48726">
    <property type="entry name" value="Immunoglobulin"/>
    <property type="match status" value="1"/>
</dbReference>
<reference evidence="6" key="1">
    <citation type="submission" date="2012-01" db="EMBL/GenBank/DDBJ databases">
        <title>The Genome Sequence of Oreochromis niloticus (Nile Tilapia).</title>
        <authorList>
            <consortium name="Broad Institute Genome Assembly Team"/>
            <consortium name="Broad Institute Sequencing Platform"/>
            <person name="Di Palma F."/>
            <person name="Johnson J."/>
            <person name="Lander E.S."/>
            <person name="Lindblad-Toh K."/>
        </authorList>
    </citation>
    <scope>NUCLEOTIDE SEQUENCE [LARGE SCALE GENOMIC DNA]</scope>
</reference>
<accession>A0A669D7T1</accession>
<keyword evidence="6" id="KW-1185">Reference proteome</keyword>
<feature type="transmembrane region" description="Helical" evidence="4">
    <location>
        <begin position="64"/>
        <end position="86"/>
    </location>
</feature>
<comment type="subcellular location">
    <subcellularLocation>
        <location evidence="1">Membrane</location>
    </subcellularLocation>
</comment>
<evidence type="ECO:0000313" key="5">
    <source>
        <dbReference type="Ensembl" id="ENSONIP00000056581.1"/>
    </source>
</evidence>
<sequence length="98" mass="11213">SFDYISKARTFTVTISDLTSEDAGKYWCGVTRTGQDIYTEVKLKLAPDQIITGKGLQWSLAITWFTFHGLAVSQIFCVQFCMLVFWGDFFTVLRPDRL</sequence>
<evidence type="ECO:0000256" key="1">
    <source>
        <dbReference type="ARBA" id="ARBA00004370"/>
    </source>
</evidence>